<dbReference type="EMBL" id="LUUB01000045">
    <property type="protein sequence ID" value="OAF11783.1"/>
    <property type="molecule type" value="Genomic_DNA"/>
</dbReference>
<dbReference type="InterPro" id="IPR009044">
    <property type="entry name" value="ssDNA-bd_transcriptional_reg"/>
</dbReference>
<evidence type="ECO:0000313" key="3">
    <source>
        <dbReference type="Proteomes" id="UP000076959"/>
    </source>
</evidence>
<reference evidence="2 3" key="1">
    <citation type="submission" date="2016-03" db="EMBL/GenBank/DDBJ databases">
        <title>Draft Genome Sequence of the Strain BR 10245 (Bradyrhizobium sp.) isolated from nodules of Centrolobium paraense.</title>
        <authorList>
            <person name="Simoes-Araujo J.L.Sr."/>
            <person name="Barauna A.C."/>
            <person name="Silva K."/>
            <person name="Zilli J.E."/>
        </authorList>
    </citation>
    <scope>NUCLEOTIDE SEQUENCE [LARGE SCALE GENOMIC DNA]</scope>
    <source>
        <strain evidence="2 3">BR 10245</strain>
    </source>
</reference>
<evidence type="ECO:0000256" key="1">
    <source>
        <dbReference type="SAM" id="MobiDB-lite"/>
    </source>
</evidence>
<dbReference type="Proteomes" id="UP000076959">
    <property type="component" value="Unassembled WGS sequence"/>
</dbReference>
<dbReference type="OrthoDB" id="9807946at2"/>
<dbReference type="RefSeq" id="WP_063699203.1">
    <property type="nucleotide sequence ID" value="NZ_LUUB01000045.1"/>
</dbReference>
<feature type="region of interest" description="Disordered" evidence="1">
    <location>
        <begin position="1"/>
        <end position="20"/>
    </location>
</feature>
<accession>A0A176YYC6</accession>
<name>A0A176YYC6_9BRAD</name>
<keyword evidence="3" id="KW-1185">Reference proteome</keyword>
<gene>
    <name evidence="2" type="ORF">AYJ54_07945</name>
</gene>
<dbReference type="STRING" id="1505087.AYJ54_07945"/>
<proteinExistence type="predicted"/>
<dbReference type="AlphaFoldDB" id="A0A176YYC6"/>
<evidence type="ECO:0000313" key="2">
    <source>
        <dbReference type="EMBL" id="OAF11783.1"/>
    </source>
</evidence>
<comment type="caution">
    <text evidence="2">The sequence shown here is derived from an EMBL/GenBank/DDBJ whole genome shotgun (WGS) entry which is preliminary data.</text>
</comment>
<dbReference type="GO" id="GO:0006355">
    <property type="term" value="P:regulation of DNA-templated transcription"/>
    <property type="evidence" value="ECO:0007669"/>
    <property type="project" value="InterPro"/>
</dbReference>
<sequence length="100" mass="11181">MAVADQSARSNAPLDRGEEHETAKLWADRSGNAVIAKLVQLDGKWYFDLRRYFTNPQGKFTATKKGVMVSVRKLPDLVKAVGKSEREAIRLGFLKSEDAE</sequence>
<dbReference type="Gene3D" id="2.30.31.10">
    <property type="entry name" value="Transcriptional Coactivator Pc4, Chain A"/>
    <property type="match status" value="1"/>
</dbReference>
<protein>
    <submittedName>
        <fullName evidence="2">Uncharacterized protein</fullName>
    </submittedName>
</protein>
<dbReference type="GO" id="GO:0003677">
    <property type="term" value="F:DNA binding"/>
    <property type="evidence" value="ECO:0007669"/>
    <property type="project" value="InterPro"/>
</dbReference>
<dbReference type="SUPFAM" id="SSF54447">
    <property type="entry name" value="ssDNA-binding transcriptional regulator domain"/>
    <property type="match status" value="1"/>
</dbReference>
<organism evidence="2 3">
    <name type="scientific">Bradyrhizobium centrolobii</name>
    <dbReference type="NCBI Taxonomy" id="1505087"/>
    <lineage>
        <taxon>Bacteria</taxon>
        <taxon>Pseudomonadati</taxon>
        <taxon>Pseudomonadota</taxon>
        <taxon>Alphaproteobacteria</taxon>
        <taxon>Hyphomicrobiales</taxon>
        <taxon>Nitrobacteraceae</taxon>
        <taxon>Bradyrhizobium</taxon>
    </lineage>
</organism>